<evidence type="ECO:0000256" key="3">
    <source>
        <dbReference type="SAM" id="MobiDB-lite"/>
    </source>
</evidence>
<proteinExistence type="predicted"/>
<feature type="region of interest" description="Disordered" evidence="3">
    <location>
        <begin position="107"/>
        <end position="235"/>
    </location>
</feature>
<keyword evidence="1" id="KW-0430">Lectin</keyword>
<dbReference type="EMBL" id="OV696703">
    <property type="protein sequence ID" value="CAH1250390.1"/>
    <property type="molecule type" value="Genomic_DNA"/>
</dbReference>
<dbReference type="PANTHER" id="PTHR24024:SF18">
    <property type="entry name" value="SHORT-CHAIN COLLAGEN C4-LIKE"/>
    <property type="match status" value="1"/>
</dbReference>
<keyword evidence="6" id="KW-1185">Reference proteome</keyword>
<dbReference type="AlphaFoldDB" id="A0A8K0EG63"/>
<dbReference type="GO" id="GO:0005615">
    <property type="term" value="C:extracellular space"/>
    <property type="evidence" value="ECO:0007669"/>
    <property type="project" value="TreeGrafter"/>
</dbReference>
<feature type="compositionally biased region" description="Low complexity" evidence="3">
    <location>
        <begin position="215"/>
        <end position="234"/>
    </location>
</feature>
<feature type="compositionally biased region" description="Basic and acidic residues" evidence="3">
    <location>
        <begin position="11"/>
        <end position="22"/>
    </location>
</feature>
<keyword evidence="4" id="KW-0812">Transmembrane</keyword>
<name>A0A8K0EG63_BRALA</name>
<reference evidence="5" key="1">
    <citation type="submission" date="2022-01" db="EMBL/GenBank/DDBJ databases">
        <authorList>
            <person name="Braso-Vives M."/>
        </authorList>
    </citation>
    <scope>NUCLEOTIDE SEQUENCE</scope>
</reference>
<evidence type="ECO:0000313" key="5">
    <source>
        <dbReference type="EMBL" id="CAH1250390.1"/>
    </source>
</evidence>
<feature type="coiled-coil region" evidence="2">
    <location>
        <begin position="57"/>
        <end position="84"/>
    </location>
</feature>
<feature type="transmembrane region" description="Helical" evidence="4">
    <location>
        <begin position="29"/>
        <end position="50"/>
    </location>
</feature>
<dbReference type="Proteomes" id="UP000838412">
    <property type="component" value="Chromosome 18"/>
</dbReference>
<protein>
    <submittedName>
        <fullName evidence="5">COL6A5 protein</fullName>
    </submittedName>
</protein>
<keyword evidence="2" id="KW-0175">Coiled coil</keyword>
<dbReference type="PANTHER" id="PTHR24024">
    <property type="entry name" value="PULMONARY SURFACTANT-ASSOCIATED PROTEIN A"/>
    <property type="match status" value="1"/>
</dbReference>
<feature type="region of interest" description="Disordered" evidence="3">
    <location>
        <begin position="1"/>
        <end position="26"/>
    </location>
</feature>
<evidence type="ECO:0000256" key="2">
    <source>
        <dbReference type="SAM" id="Coils"/>
    </source>
</evidence>
<evidence type="ECO:0000313" key="6">
    <source>
        <dbReference type="Proteomes" id="UP000838412"/>
    </source>
</evidence>
<keyword evidence="4" id="KW-1133">Transmembrane helix</keyword>
<dbReference type="InterPro" id="IPR051077">
    <property type="entry name" value="Ca-dependent_lectin"/>
</dbReference>
<gene>
    <name evidence="5" type="primary">COL6A5</name>
    <name evidence="5" type="ORF">BLAG_LOCUS11150</name>
</gene>
<sequence length="434" mass="46096">MSSGKLPYGRLRPERSPRRERTGGPPGSLVGLLLGASAMFASVVVLLVIVQNIGHEMGDLRARVERDREDIAKLQARAEKDQTKLLQEITFLRERIVVLETQTRDGSFLTNHAEQQTPDSTGPVPNPEGDSGDVSVIDTGLQSSNATPGGHLYRHKREAPNSANWVRLPAGSCQAGRDGRDGIPGASGLQGPPGQKGNRGQLGSKGDPGTGAKGAKGNTGLQGAKGQKGAQGMAGNNGAGGAVYVRWGRKTCPSGATTVYSGVAGGTAYDETGGGTNYQCLPTNPQWGRYQNGVQAYSAYMHGAQYRIGTNVPFGSTLDAHDAPCAVCYVPTRSSMLMIPARNTCPTAWTEEYDGYLMAASYITRDAKEFICVDEQPETVAGRRGRQGARLYPVEARCGSLPCPSYVEGRELTCVVCTKRRFSMVVSRSGAARL</sequence>
<keyword evidence="4" id="KW-0472">Membrane</keyword>
<accession>A0A8K0EG63</accession>
<evidence type="ECO:0000256" key="1">
    <source>
        <dbReference type="ARBA" id="ARBA00022734"/>
    </source>
</evidence>
<evidence type="ECO:0000256" key="4">
    <source>
        <dbReference type="SAM" id="Phobius"/>
    </source>
</evidence>
<feature type="compositionally biased region" description="Polar residues" evidence="3">
    <location>
        <begin position="107"/>
        <end position="120"/>
    </location>
</feature>
<dbReference type="GO" id="GO:0030246">
    <property type="term" value="F:carbohydrate binding"/>
    <property type="evidence" value="ECO:0007669"/>
    <property type="project" value="UniProtKB-KW"/>
</dbReference>
<organism evidence="5 6">
    <name type="scientific">Branchiostoma lanceolatum</name>
    <name type="common">Common lancelet</name>
    <name type="synonym">Amphioxus lanceolatum</name>
    <dbReference type="NCBI Taxonomy" id="7740"/>
    <lineage>
        <taxon>Eukaryota</taxon>
        <taxon>Metazoa</taxon>
        <taxon>Chordata</taxon>
        <taxon>Cephalochordata</taxon>
        <taxon>Leptocardii</taxon>
        <taxon>Amphioxiformes</taxon>
        <taxon>Branchiostomatidae</taxon>
        <taxon>Branchiostoma</taxon>
    </lineage>
</organism>